<evidence type="ECO:0000259" key="1">
    <source>
        <dbReference type="PROSITE" id="PS50878"/>
    </source>
</evidence>
<evidence type="ECO:0000313" key="2">
    <source>
        <dbReference type="EMBL" id="KAE9023671.1"/>
    </source>
</evidence>
<feature type="domain" description="Reverse transcriptase" evidence="1">
    <location>
        <begin position="1"/>
        <end position="183"/>
    </location>
</feature>
<gene>
    <name evidence="2" type="ORF">PR001_g12858</name>
</gene>
<dbReference type="PANTHER" id="PTHR47027">
    <property type="entry name" value="REVERSE TRANSCRIPTASE DOMAIN-CONTAINING PROTEIN"/>
    <property type="match status" value="1"/>
</dbReference>
<dbReference type="SUPFAM" id="SSF56672">
    <property type="entry name" value="DNA/RNA polymerases"/>
    <property type="match status" value="1"/>
</dbReference>
<accession>A0A6A3LVG3</accession>
<proteinExistence type="predicted"/>
<dbReference type="InterPro" id="IPR043502">
    <property type="entry name" value="DNA/RNA_pol_sf"/>
</dbReference>
<organism evidence="2 3">
    <name type="scientific">Phytophthora rubi</name>
    <dbReference type="NCBI Taxonomy" id="129364"/>
    <lineage>
        <taxon>Eukaryota</taxon>
        <taxon>Sar</taxon>
        <taxon>Stramenopiles</taxon>
        <taxon>Oomycota</taxon>
        <taxon>Peronosporomycetes</taxon>
        <taxon>Peronosporales</taxon>
        <taxon>Peronosporaceae</taxon>
        <taxon>Phytophthora</taxon>
    </lineage>
</organism>
<dbReference type="PROSITE" id="PS50878">
    <property type="entry name" value="RT_POL"/>
    <property type="match status" value="1"/>
</dbReference>
<comment type="caution">
    <text evidence="2">The sequence shown here is derived from an EMBL/GenBank/DDBJ whole genome shotgun (WGS) entry which is preliminary data.</text>
</comment>
<dbReference type="PANTHER" id="PTHR47027:SF20">
    <property type="entry name" value="REVERSE TRANSCRIPTASE-LIKE PROTEIN WITH RNA-DIRECTED DNA POLYMERASE DOMAIN"/>
    <property type="match status" value="1"/>
</dbReference>
<name>A0A6A3LVG3_9STRA</name>
<dbReference type="Proteomes" id="UP000429607">
    <property type="component" value="Unassembled WGS sequence"/>
</dbReference>
<sequence>MPQRYQEIIHVLGIGLSRAFDTIDCRKLIKVLKTFLTDDDIRLIRLLLANTTLALSTENCTLEPFTSNTGETPQGDSLSPVLFVIYLEAALRELTSELDVPHSLLQQMAVYADDADFICRDPAIVQVILATAPEILARWSLTMNIFKTEITELRRNTRPGGQNRLTRTADEQWRSTRKLGSLLGDAEDLARHKALATAALRRLCTVWLRPYFTTDKTRIRLYNCYVLPILLYNCGAWVLTPSDSRAFIADSSAAY</sequence>
<reference evidence="2 3" key="1">
    <citation type="submission" date="2018-09" db="EMBL/GenBank/DDBJ databases">
        <title>Genomic investigation of the strawberry pathogen Phytophthora fragariae indicates pathogenicity is determined by transcriptional variation in three key races.</title>
        <authorList>
            <person name="Adams T.M."/>
            <person name="Armitage A.D."/>
            <person name="Sobczyk M.K."/>
            <person name="Bates H.J."/>
            <person name="Dunwell J.M."/>
            <person name="Nellist C.F."/>
            <person name="Harrison R.J."/>
        </authorList>
    </citation>
    <scope>NUCLEOTIDE SEQUENCE [LARGE SCALE GENOMIC DNA]</scope>
    <source>
        <strain evidence="2 3">SCRP249</strain>
    </source>
</reference>
<dbReference type="InterPro" id="IPR000477">
    <property type="entry name" value="RT_dom"/>
</dbReference>
<evidence type="ECO:0000313" key="3">
    <source>
        <dbReference type="Proteomes" id="UP000429607"/>
    </source>
</evidence>
<dbReference type="EMBL" id="QXFV01000853">
    <property type="protein sequence ID" value="KAE9023671.1"/>
    <property type="molecule type" value="Genomic_DNA"/>
</dbReference>
<protein>
    <recommendedName>
        <fullName evidence="1">Reverse transcriptase domain-containing protein</fullName>
    </recommendedName>
</protein>
<dbReference type="AlphaFoldDB" id="A0A6A3LVG3"/>
<dbReference type="Pfam" id="PF00078">
    <property type="entry name" value="RVT_1"/>
    <property type="match status" value="1"/>
</dbReference>